<reference evidence="2" key="1">
    <citation type="submission" date="2022-01" db="EMBL/GenBank/DDBJ databases">
        <title>Novel bile acid biosynthetic pathways are enriched in the microbiome of centenarians.</title>
        <authorList>
            <person name="Sato Y."/>
            <person name="Atarashi K."/>
            <person name="Plichta R.D."/>
            <person name="Arai Y."/>
            <person name="Sasajima S."/>
            <person name="Kearney M.S."/>
            <person name="Suda W."/>
            <person name="Takeshita K."/>
            <person name="Sasaki T."/>
            <person name="Okamoto S."/>
            <person name="Skelly N.A."/>
            <person name="Okamura Y."/>
            <person name="Vlamakis H."/>
            <person name="Li Y."/>
            <person name="Tanoue T."/>
            <person name="Takei H."/>
            <person name="Nittono H."/>
            <person name="Narushima S."/>
            <person name="Irie J."/>
            <person name="Itoh H."/>
            <person name="Moriya K."/>
            <person name="Sugiura Y."/>
            <person name="Suematsu M."/>
            <person name="Moritoki N."/>
            <person name="Shibata S."/>
            <person name="Littman R.D."/>
            <person name="Fischbach A.M."/>
            <person name="Uwamino Y."/>
            <person name="Inoue T."/>
            <person name="Honda A."/>
            <person name="Hattori M."/>
            <person name="Murai T."/>
            <person name="Xavier J.R."/>
            <person name="Hirose N."/>
            <person name="Honda K."/>
        </authorList>
    </citation>
    <scope>NUCLEOTIDE SEQUENCE</scope>
    <source>
        <strain evidence="2">CE91-St55</strain>
    </source>
</reference>
<feature type="transmembrane region" description="Helical" evidence="1">
    <location>
        <begin position="15"/>
        <end position="39"/>
    </location>
</feature>
<name>A0AA37N2R9_9FIRM</name>
<dbReference type="Proteomes" id="UP001055091">
    <property type="component" value="Unassembled WGS sequence"/>
</dbReference>
<proteinExistence type="predicted"/>
<protein>
    <submittedName>
        <fullName evidence="2">Uncharacterized protein</fullName>
    </submittedName>
</protein>
<comment type="caution">
    <text evidence="2">The sequence shown here is derived from an EMBL/GenBank/DDBJ whole genome shotgun (WGS) entry which is preliminary data.</text>
</comment>
<dbReference type="AlphaFoldDB" id="A0AA37N2R9"/>
<accession>A0AA37N2R9</accession>
<organism evidence="2 3">
    <name type="scientific">Hungatella hathewayi</name>
    <dbReference type="NCBI Taxonomy" id="154046"/>
    <lineage>
        <taxon>Bacteria</taxon>
        <taxon>Bacillati</taxon>
        <taxon>Bacillota</taxon>
        <taxon>Clostridia</taxon>
        <taxon>Lachnospirales</taxon>
        <taxon>Lachnospiraceae</taxon>
        <taxon>Hungatella</taxon>
    </lineage>
</organism>
<dbReference type="EMBL" id="BQNJ01000001">
    <property type="protein sequence ID" value="GKG99077.1"/>
    <property type="molecule type" value="Genomic_DNA"/>
</dbReference>
<keyword evidence="1" id="KW-0812">Transmembrane</keyword>
<evidence type="ECO:0000313" key="3">
    <source>
        <dbReference type="Proteomes" id="UP001055091"/>
    </source>
</evidence>
<keyword evidence="1" id="KW-0472">Membrane</keyword>
<gene>
    <name evidence="2" type="ORF">CE91St55_10590</name>
</gene>
<evidence type="ECO:0000313" key="2">
    <source>
        <dbReference type="EMBL" id="GKG99077.1"/>
    </source>
</evidence>
<evidence type="ECO:0000256" key="1">
    <source>
        <dbReference type="SAM" id="Phobius"/>
    </source>
</evidence>
<keyword evidence="1" id="KW-1133">Transmembrane helix</keyword>
<sequence length="185" mass="20863">MHMDLNNITLSVSDLIQMFGILISLLTSLIAIIISVITLRQNSRMIEESSRPVISVYAQSINPGIPMFYLIVKNFGQSPAYMEKFDTDFDFSGCYGIKNPKNYIDDFAKCTIAPGQSKTCYLDFSKINKPVHFTIQYRSSTKKYTEELDIDLTAAAAMPTQKYATPDKELTGISYSLQELLLKNL</sequence>